<keyword evidence="3" id="KW-1185">Reference proteome</keyword>
<protein>
    <submittedName>
        <fullName evidence="2">Uncharacterized protein</fullName>
    </submittedName>
</protein>
<dbReference type="EMBL" id="LGRX02015481">
    <property type="protein sequence ID" value="KAK3263392.1"/>
    <property type="molecule type" value="Genomic_DNA"/>
</dbReference>
<proteinExistence type="predicted"/>
<organism evidence="2 3">
    <name type="scientific">Cymbomonas tetramitiformis</name>
    <dbReference type="NCBI Taxonomy" id="36881"/>
    <lineage>
        <taxon>Eukaryota</taxon>
        <taxon>Viridiplantae</taxon>
        <taxon>Chlorophyta</taxon>
        <taxon>Pyramimonadophyceae</taxon>
        <taxon>Pyramimonadales</taxon>
        <taxon>Pyramimonadaceae</taxon>
        <taxon>Cymbomonas</taxon>
    </lineage>
</organism>
<evidence type="ECO:0000313" key="3">
    <source>
        <dbReference type="Proteomes" id="UP001190700"/>
    </source>
</evidence>
<feature type="region of interest" description="Disordered" evidence="1">
    <location>
        <begin position="138"/>
        <end position="159"/>
    </location>
</feature>
<sequence>MDSSESVKFSSYLGKLPKCTGSKYEDRSKFEQDFVLLCETIQRQHDASSIRSKLREMQLHAGTAVSDDTLRQFIEDCVNHLRITIFKTRVSEQLRVQFPPPSKVTWKDLEGIVEVQDKLKNDAGSWIATLKKHNSKAMDLSESADAKKQAGTPSPSKKIKKEVNNAERLKKPYSKVPLPATGGAEGKCAFCFGGSYHADQPRTCRTGYTQAEVPAGFHEKMLGSEKRWQSENAAMMMYNLKNNFKNSDWGILVTDWVKLPKAEKDKYRMNQTVGEKATTPRRLPAFLRSTKACWPSCRRAAAAVASDRRSDIHEVSCLDVSVPEHSAAAGSKAGAVSTAEVETGALVAELGTRRMRGHAEAQATQEETEVVAAPAVALGSTQRMLRGFPVKTPEEFEAEAQVPHASAASVLERKVQLFASLLKSTKTAFSKIVATLVAEGRVTAPRDVDALVELADAGQLPIPVASVADREAVNMYPDYNSDGEDELPGLESVLGGKHKSQKKG</sequence>
<reference evidence="2 3" key="1">
    <citation type="journal article" date="2015" name="Genome Biol. Evol.">
        <title>Comparative Genomics of a Bacterivorous Green Alga Reveals Evolutionary Causalities and Consequences of Phago-Mixotrophic Mode of Nutrition.</title>
        <authorList>
            <person name="Burns J.A."/>
            <person name="Paasch A."/>
            <person name="Narechania A."/>
            <person name="Kim E."/>
        </authorList>
    </citation>
    <scope>NUCLEOTIDE SEQUENCE [LARGE SCALE GENOMIC DNA]</scope>
    <source>
        <strain evidence="2 3">PLY_AMNH</strain>
    </source>
</reference>
<dbReference type="AlphaFoldDB" id="A0AAE0FP01"/>
<dbReference type="Proteomes" id="UP001190700">
    <property type="component" value="Unassembled WGS sequence"/>
</dbReference>
<gene>
    <name evidence="2" type="ORF">CYMTET_27796</name>
</gene>
<name>A0AAE0FP01_9CHLO</name>
<comment type="caution">
    <text evidence="2">The sequence shown here is derived from an EMBL/GenBank/DDBJ whole genome shotgun (WGS) entry which is preliminary data.</text>
</comment>
<accession>A0AAE0FP01</accession>
<evidence type="ECO:0000313" key="2">
    <source>
        <dbReference type="EMBL" id="KAK3263392.1"/>
    </source>
</evidence>
<evidence type="ECO:0000256" key="1">
    <source>
        <dbReference type="SAM" id="MobiDB-lite"/>
    </source>
</evidence>
<feature type="region of interest" description="Disordered" evidence="1">
    <location>
        <begin position="476"/>
        <end position="504"/>
    </location>
</feature>